<dbReference type="InterPro" id="IPR009936">
    <property type="entry name" value="DUF1468"/>
</dbReference>
<proteinExistence type="predicted"/>
<dbReference type="Proteomes" id="UP000078228">
    <property type="component" value="Unassembled WGS sequence"/>
</dbReference>
<protein>
    <submittedName>
        <fullName evidence="3">Tricarboxylate transport protein TctB</fullName>
    </submittedName>
</protein>
<keyword evidence="1" id="KW-0472">Membrane</keyword>
<evidence type="ECO:0000259" key="2">
    <source>
        <dbReference type="Pfam" id="PF07331"/>
    </source>
</evidence>
<dbReference type="PATRIC" id="fig|480.237.peg.866"/>
<keyword evidence="1" id="KW-0812">Transmembrane</keyword>
<dbReference type="AlphaFoldDB" id="A0A198URP7"/>
<feature type="transmembrane region" description="Helical" evidence="1">
    <location>
        <begin position="111"/>
        <end position="133"/>
    </location>
</feature>
<gene>
    <name evidence="3" type="ORF">AO384_0199</name>
</gene>
<comment type="caution">
    <text evidence="3">The sequence shown here is derived from an EMBL/GenBank/DDBJ whole genome shotgun (WGS) entry which is preliminary data.</text>
</comment>
<evidence type="ECO:0000313" key="3">
    <source>
        <dbReference type="EMBL" id="OAU97952.1"/>
    </source>
</evidence>
<keyword evidence="1" id="KW-1133">Transmembrane helix</keyword>
<sequence>MNTKLERYFSGLLFLVSLFLLYTAWGYVAPIAYDPLGPRPYPMLVLGLMALCTLFLLVRPNPELINLNYTPAIIKNLFICLIVMLAYALLFEILGFPIATTFMSAIIGKLFGGKTLHCIITGVIMGALLYFLFDRALDVPLPLGFIG</sequence>
<feature type="domain" description="DUF1468" evidence="2">
    <location>
        <begin position="11"/>
        <end position="142"/>
    </location>
</feature>
<keyword evidence="4" id="KW-1185">Reference proteome</keyword>
<reference evidence="3 4" key="1">
    <citation type="journal article" date="2016" name="Genome Biol. Evol.">
        <title>Comparative Genomic Analyses of the Moraxella catarrhalis Serosensitive and Seroresistant Lineages Demonstrate Their Independent Evolution.</title>
        <authorList>
            <person name="Earl J.P."/>
            <person name="de Vries S.P."/>
            <person name="Ahmed A."/>
            <person name="Powell E."/>
            <person name="Schultz M.P."/>
            <person name="Hermans P.W."/>
            <person name="Hill D.J."/>
            <person name="Zhou Z."/>
            <person name="Constantinidou C.I."/>
            <person name="Hu F.Z."/>
            <person name="Bootsma H.J."/>
            <person name="Ehrlich G.D."/>
        </authorList>
    </citation>
    <scope>NUCLEOTIDE SEQUENCE [LARGE SCALE GENOMIC DNA]</scope>
    <source>
        <strain evidence="3 4">Z7542</strain>
    </source>
</reference>
<evidence type="ECO:0000256" key="1">
    <source>
        <dbReference type="SAM" id="Phobius"/>
    </source>
</evidence>
<dbReference type="OrthoDB" id="7025534at2"/>
<name>A0A198URP7_MORCA</name>
<dbReference type="RefSeq" id="WP_064611231.1">
    <property type="nucleotide sequence ID" value="NZ_LXHB01000086.1"/>
</dbReference>
<feature type="transmembrane region" description="Helical" evidence="1">
    <location>
        <begin position="12"/>
        <end position="33"/>
    </location>
</feature>
<feature type="transmembrane region" description="Helical" evidence="1">
    <location>
        <begin position="78"/>
        <end position="99"/>
    </location>
</feature>
<feature type="transmembrane region" description="Helical" evidence="1">
    <location>
        <begin position="39"/>
        <end position="58"/>
    </location>
</feature>
<accession>A0A198URP7</accession>
<organism evidence="3 4">
    <name type="scientific">Moraxella catarrhalis</name>
    <name type="common">Branhamella catarrhalis</name>
    <dbReference type="NCBI Taxonomy" id="480"/>
    <lineage>
        <taxon>Bacteria</taxon>
        <taxon>Pseudomonadati</taxon>
        <taxon>Pseudomonadota</taxon>
        <taxon>Gammaproteobacteria</taxon>
        <taxon>Moraxellales</taxon>
        <taxon>Moraxellaceae</taxon>
        <taxon>Moraxella</taxon>
    </lineage>
</organism>
<evidence type="ECO:0000313" key="4">
    <source>
        <dbReference type="Proteomes" id="UP000078228"/>
    </source>
</evidence>
<dbReference type="EMBL" id="LXHC01000004">
    <property type="protein sequence ID" value="OAU97952.1"/>
    <property type="molecule type" value="Genomic_DNA"/>
</dbReference>
<dbReference type="Pfam" id="PF07331">
    <property type="entry name" value="TctB"/>
    <property type="match status" value="1"/>
</dbReference>